<dbReference type="PANTHER" id="PTHR34975">
    <property type="entry name" value="SPORE GERMINATION PROTEIN A2"/>
    <property type="match status" value="1"/>
</dbReference>
<feature type="transmembrane region" description="Helical" evidence="8">
    <location>
        <begin position="83"/>
        <end position="104"/>
    </location>
</feature>
<sequence>MTVSNKISYKQLVYLMILSRIVITLTYLPGLTSPPKNRDFWIAELLNFPFHILFAIPLYLLWRRYPEQSIIEYSQTLLGKLGKGIGFLYIWFFLHFAAITLSQFDLFLTTMVMPETPILFFAASLTLFCAYAVRKDIEVIGRLSELIAPLIMVTVITILLLLFNEMRLEELSPVLESGLMPVLYNGFTSAARTTEIIGMTMILPFLNDRKKAERAILVSMIFISIFFVLITIPVLTVYGIEHAKRLSFPFFQVVKMISIGNFLEHLESIHVGVWVLGVFVKISFYYYMAVLGLKQMFNFKDYKTFVLPMGTILVPLSIMISPSVVELKEFTGYKTLTWYALFYMVVIPGILLIVSSFRKKEGIRL</sequence>
<keyword evidence="5 8" id="KW-0812">Transmembrane</keyword>
<dbReference type="RefSeq" id="WP_269886242.1">
    <property type="nucleotide sequence ID" value="NZ_JAQAGZ010000049.1"/>
</dbReference>
<evidence type="ECO:0000256" key="6">
    <source>
        <dbReference type="ARBA" id="ARBA00022989"/>
    </source>
</evidence>
<gene>
    <name evidence="9" type="ORF">O9H85_36495</name>
</gene>
<evidence type="ECO:0000256" key="8">
    <source>
        <dbReference type="SAM" id="Phobius"/>
    </source>
</evidence>
<evidence type="ECO:0000313" key="9">
    <source>
        <dbReference type="EMBL" id="MCZ8517715.1"/>
    </source>
</evidence>
<keyword evidence="10" id="KW-1185">Reference proteome</keyword>
<evidence type="ECO:0000256" key="2">
    <source>
        <dbReference type="ARBA" id="ARBA00007998"/>
    </source>
</evidence>
<evidence type="ECO:0000256" key="7">
    <source>
        <dbReference type="ARBA" id="ARBA00023136"/>
    </source>
</evidence>
<reference evidence="9 10" key="1">
    <citation type="submission" date="2022-12" db="EMBL/GenBank/DDBJ databases">
        <title>Draft genome sequence of Paenibacillus sp. dW9.</title>
        <authorList>
            <person name="Choi E.-W."/>
            <person name="Kim D.-U."/>
        </authorList>
    </citation>
    <scope>NUCLEOTIDE SEQUENCE [LARGE SCALE GENOMIC DNA]</scope>
    <source>
        <strain evidence="10">dW9</strain>
    </source>
</reference>
<accession>A0ABT4QLJ6</accession>
<dbReference type="EMBL" id="JAQAGZ010000049">
    <property type="protein sequence ID" value="MCZ8517715.1"/>
    <property type="molecule type" value="Genomic_DNA"/>
</dbReference>
<keyword evidence="3" id="KW-0813">Transport</keyword>
<evidence type="ECO:0000256" key="5">
    <source>
        <dbReference type="ARBA" id="ARBA00022692"/>
    </source>
</evidence>
<feature type="transmembrane region" description="Helical" evidence="8">
    <location>
        <begin position="116"/>
        <end position="134"/>
    </location>
</feature>
<feature type="transmembrane region" description="Helical" evidence="8">
    <location>
        <begin position="12"/>
        <end position="28"/>
    </location>
</feature>
<feature type="transmembrane region" description="Helical" evidence="8">
    <location>
        <begin position="40"/>
        <end position="62"/>
    </location>
</feature>
<comment type="caution">
    <text evidence="9">The sequence shown here is derived from an EMBL/GenBank/DDBJ whole genome shotgun (WGS) entry which is preliminary data.</text>
</comment>
<dbReference type="InterPro" id="IPR004761">
    <property type="entry name" value="Spore_GerAB"/>
</dbReference>
<evidence type="ECO:0000256" key="4">
    <source>
        <dbReference type="ARBA" id="ARBA00022544"/>
    </source>
</evidence>
<keyword evidence="7 8" id="KW-0472">Membrane</keyword>
<feature type="transmembrane region" description="Helical" evidence="8">
    <location>
        <begin position="336"/>
        <end position="357"/>
    </location>
</feature>
<keyword evidence="6 8" id="KW-1133">Transmembrane helix</keyword>
<feature type="transmembrane region" description="Helical" evidence="8">
    <location>
        <begin position="146"/>
        <end position="163"/>
    </location>
</feature>
<comment type="similarity">
    <text evidence="2">Belongs to the amino acid-polyamine-organocation (APC) superfamily. Spore germination protein (SGP) (TC 2.A.3.9) family.</text>
</comment>
<feature type="transmembrane region" description="Helical" evidence="8">
    <location>
        <begin position="215"/>
        <end position="240"/>
    </location>
</feature>
<protein>
    <submittedName>
        <fullName evidence="9">Endospore germination permease</fullName>
    </submittedName>
</protein>
<dbReference type="NCBIfam" id="TIGR00912">
    <property type="entry name" value="2A0309"/>
    <property type="match status" value="1"/>
</dbReference>
<feature type="transmembrane region" description="Helical" evidence="8">
    <location>
        <begin position="183"/>
        <end position="203"/>
    </location>
</feature>
<organism evidence="9 10">
    <name type="scientific">Paenibacillus gyeongsangnamensis</name>
    <dbReference type="NCBI Taxonomy" id="3388067"/>
    <lineage>
        <taxon>Bacteria</taxon>
        <taxon>Bacillati</taxon>
        <taxon>Bacillota</taxon>
        <taxon>Bacilli</taxon>
        <taxon>Bacillales</taxon>
        <taxon>Paenibacillaceae</taxon>
        <taxon>Paenibacillus</taxon>
    </lineage>
</organism>
<proteinExistence type="inferred from homology"/>
<dbReference type="PANTHER" id="PTHR34975:SF2">
    <property type="entry name" value="SPORE GERMINATION PROTEIN A2"/>
    <property type="match status" value="1"/>
</dbReference>
<dbReference type="Proteomes" id="UP001527882">
    <property type="component" value="Unassembled WGS sequence"/>
</dbReference>
<evidence type="ECO:0000256" key="3">
    <source>
        <dbReference type="ARBA" id="ARBA00022448"/>
    </source>
</evidence>
<evidence type="ECO:0000256" key="1">
    <source>
        <dbReference type="ARBA" id="ARBA00004141"/>
    </source>
</evidence>
<keyword evidence="4" id="KW-0309">Germination</keyword>
<name>A0ABT4QLJ6_9BACL</name>
<dbReference type="Pfam" id="PF03845">
    <property type="entry name" value="Spore_permease"/>
    <property type="match status" value="1"/>
</dbReference>
<comment type="subcellular location">
    <subcellularLocation>
        <location evidence="1">Membrane</location>
        <topology evidence="1">Multi-pass membrane protein</topology>
    </subcellularLocation>
</comment>
<evidence type="ECO:0000313" key="10">
    <source>
        <dbReference type="Proteomes" id="UP001527882"/>
    </source>
</evidence>
<feature type="transmembrane region" description="Helical" evidence="8">
    <location>
        <begin position="271"/>
        <end position="293"/>
    </location>
</feature>
<feature type="transmembrane region" description="Helical" evidence="8">
    <location>
        <begin position="305"/>
        <end position="324"/>
    </location>
</feature>